<accession>A0A9Q0JN67</accession>
<evidence type="ECO:0000256" key="2">
    <source>
        <dbReference type="SAM" id="Phobius"/>
    </source>
</evidence>
<keyword evidence="2" id="KW-1133">Transmembrane helix</keyword>
<name>A0A9Q0JN67_9ROSI</name>
<dbReference type="OrthoDB" id="771184at2759"/>
<keyword evidence="2" id="KW-0472">Membrane</keyword>
<dbReference type="InterPro" id="IPR040411">
    <property type="entry name" value="At5g23160-like"/>
</dbReference>
<organism evidence="3 4">
    <name type="scientific">Turnera subulata</name>
    <dbReference type="NCBI Taxonomy" id="218843"/>
    <lineage>
        <taxon>Eukaryota</taxon>
        <taxon>Viridiplantae</taxon>
        <taxon>Streptophyta</taxon>
        <taxon>Embryophyta</taxon>
        <taxon>Tracheophyta</taxon>
        <taxon>Spermatophyta</taxon>
        <taxon>Magnoliopsida</taxon>
        <taxon>eudicotyledons</taxon>
        <taxon>Gunneridae</taxon>
        <taxon>Pentapetalae</taxon>
        <taxon>rosids</taxon>
        <taxon>fabids</taxon>
        <taxon>Malpighiales</taxon>
        <taxon>Passifloraceae</taxon>
        <taxon>Turnera</taxon>
    </lineage>
</organism>
<reference evidence="3" key="2">
    <citation type="journal article" date="2023" name="Plants (Basel)">
        <title>Annotation of the Turnera subulata (Passifloraceae) Draft Genome Reveals the S-Locus Evolved after the Divergence of Turneroideae from Passifloroideae in a Stepwise Manner.</title>
        <authorList>
            <person name="Henning P.M."/>
            <person name="Roalson E.H."/>
            <person name="Mir W."/>
            <person name="McCubbin A.G."/>
            <person name="Shore J.S."/>
        </authorList>
    </citation>
    <scope>NUCLEOTIDE SEQUENCE</scope>
    <source>
        <strain evidence="3">F60SS</strain>
    </source>
</reference>
<evidence type="ECO:0000313" key="4">
    <source>
        <dbReference type="Proteomes" id="UP001141552"/>
    </source>
</evidence>
<keyword evidence="4" id="KW-1185">Reference proteome</keyword>
<feature type="region of interest" description="Disordered" evidence="1">
    <location>
        <begin position="112"/>
        <end position="131"/>
    </location>
</feature>
<keyword evidence="2" id="KW-0812">Transmembrane</keyword>
<feature type="compositionally biased region" description="Basic and acidic residues" evidence="1">
    <location>
        <begin position="112"/>
        <end position="130"/>
    </location>
</feature>
<dbReference type="Proteomes" id="UP001141552">
    <property type="component" value="Unassembled WGS sequence"/>
</dbReference>
<feature type="non-terminal residue" evidence="3">
    <location>
        <position position="237"/>
    </location>
</feature>
<feature type="transmembrane region" description="Helical" evidence="2">
    <location>
        <begin position="190"/>
        <end position="219"/>
    </location>
</feature>
<dbReference type="EMBL" id="JAKUCV010001066">
    <property type="protein sequence ID" value="KAJ4847889.1"/>
    <property type="molecule type" value="Genomic_DNA"/>
</dbReference>
<reference evidence="3" key="1">
    <citation type="submission" date="2022-02" db="EMBL/GenBank/DDBJ databases">
        <authorList>
            <person name="Henning P.M."/>
            <person name="McCubbin A.G."/>
            <person name="Shore J.S."/>
        </authorList>
    </citation>
    <scope>NUCLEOTIDE SEQUENCE</scope>
    <source>
        <strain evidence="3">F60SS</strain>
        <tissue evidence="3">Leaves</tissue>
    </source>
</reference>
<dbReference type="AlphaFoldDB" id="A0A9Q0JN67"/>
<feature type="compositionally biased region" description="Low complexity" evidence="1">
    <location>
        <begin position="59"/>
        <end position="76"/>
    </location>
</feature>
<protein>
    <submittedName>
        <fullName evidence="3">Uncharacterized protein</fullName>
    </submittedName>
</protein>
<gene>
    <name evidence="3" type="ORF">Tsubulata_011620</name>
</gene>
<sequence>TTQHIYPKPQQHYRNVSRNKFLLCFRPVADMEQLVLESKGGGVGRSLKKMEMKRSLSTPCLSHNSCSSTSTSPQNLLGLHRDHSPKRTFSRVMKAVLFETVLSKRVRDRKALCQDSKHSASPTKDDDQKKGIISPIHAQEIESNSMRLSSPSLSSSGPSPNNLRKALSYQELRGMMMKPTPKNKADRSGLYMFLICLTLTIFGGKLCAILLTSFCLYFLPHRREKNHNISGRKMARR</sequence>
<dbReference type="PANTHER" id="PTHR34379">
    <property type="entry name" value="OS07G0553800 PROTEIN"/>
    <property type="match status" value="1"/>
</dbReference>
<evidence type="ECO:0000313" key="3">
    <source>
        <dbReference type="EMBL" id="KAJ4847889.1"/>
    </source>
</evidence>
<dbReference type="PANTHER" id="PTHR34379:SF15">
    <property type="entry name" value="PROTEIN, PUTATIVE-RELATED"/>
    <property type="match status" value="1"/>
</dbReference>
<proteinExistence type="predicted"/>
<comment type="caution">
    <text evidence="3">The sequence shown here is derived from an EMBL/GenBank/DDBJ whole genome shotgun (WGS) entry which is preliminary data.</text>
</comment>
<evidence type="ECO:0000256" key="1">
    <source>
        <dbReference type="SAM" id="MobiDB-lite"/>
    </source>
</evidence>
<feature type="region of interest" description="Disordered" evidence="1">
    <location>
        <begin position="58"/>
        <end position="80"/>
    </location>
</feature>
<feature type="non-terminal residue" evidence="3">
    <location>
        <position position="1"/>
    </location>
</feature>